<accession>A0A1F7X6C1</accession>
<name>A0A1F7X6C1_9BACT</name>
<proteinExistence type="predicted"/>
<evidence type="ECO:0008006" key="3">
    <source>
        <dbReference type="Google" id="ProtNLM"/>
    </source>
</evidence>
<comment type="caution">
    <text evidence="1">The sequence shown here is derived from an EMBL/GenBank/DDBJ whole genome shotgun (WGS) entry which is preliminary data.</text>
</comment>
<sequence length="66" mass="7667">MRCQIVPSISGLPEFVCKYYVDKVCFVSDCKHAKRHHWFSEECQQECGKCKSITNKEDKGIRGKIN</sequence>
<organism evidence="1 2">
    <name type="scientific">Candidatus Woesebacteria bacterium RBG_13_36_22</name>
    <dbReference type="NCBI Taxonomy" id="1802478"/>
    <lineage>
        <taxon>Bacteria</taxon>
        <taxon>Candidatus Woeseibacteriota</taxon>
    </lineage>
</organism>
<evidence type="ECO:0000313" key="1">
    <source>
        <dbReference type="EMBL" id="OGM10636.1"/>
    </source>
</evidence>
<dbReference type="EMBL" id="MGFQ01000003">
    <property type="protein sequence ID" value="OGM10636.1"/>
    <property type="molecule type" value="Genomic_DNA"/>
</dbReference>
<gene>
    <name evidence="1" type="ORF">A2Z67_00070</name>
</gene>
<dbReference type="AlphaFoldDB" id="A0A1F7X6C1"/>
<dbReference type="Proteomes" id="UP000176939">
    <property type="component" value="Unassembled WGS sequence"/>
</dbReference>
<evidence type="ECO:0000313" key="2">
    <source>
        <dbReference type="Proteomes" id="UP000176939"/>
    </source>
</evidence>
<reference evidence="1 2" key="1">
    <citation type="journal article" date="2016" name="Nat. Commun.">
        <title>Thousands of microbial genomes shed light on interconnected biogeochemical processes in an aquifer system.</title>
        <authorList>
            <person name="Anantharaman K."/>
            <person name="Brown C.T."/>
            <person name="Hug L.A."/>
            <person name="Sharon I."/>
            <person name="Castelle C.J."/>
            <person name="Probst A.J."/>
            <person name="Thomas B.C."/>
            <person name="Singh A."/>
            <person name="Wilkins M.J."/>
            <person name="Karaoz U."/>
            <person name="Brodie E.L."/>
            <person name="Williams K.H."/>
            <person name="Hubbard S.S."/>
            <person name="Banfield J.F."/>
        </authorList>
    </citation>
    <scope>NUCLEOTIDE SEQUENCE [LARGE SCALE GENOMIC DNA]</scope>
</reference>
<protein>
    <recommendedName>
        <fullName evidence="3">ShKT domain-containing protein</fullName>
    </recommendedName>
</protein>